<evidence type="ECO:0000256" key="2">
    <source>
        <dbReference type="ARBA" id="ARBA00004609"/>
    </source>
</evidence>
<dbReference type="PANTHER" id="PTHR45708">
    <property type="entry name" value="ENDOCHITINASE"/>
    <property type="match status" value="1"/>
</dbReference>
<evidence type="ECO:0000256" key="3">
    <source>
        <dbReference type="ARBA" id="ARBA00012729"/>
    </source>
</evidence>
<dbReference type="InterPro" id="IPR050542">
    <property type="entry name" value="Glycosyl_Hydrlase18_Chitinase"/>
</dbReference>
<dbReference type="PROSITE" id="PS51910">
    <property type="entry name" value="GH18_2"/>
    <property type="match status" value="1"/>
</dbReference>
<dbReference type="GO" id="GO:0005576">
    <property type="term" value="C:extracellular region"/>
    <property type="evidence" value="ECO:0007669"/>
    <property type="project" value="TreeGrafter"/>
</dbReference>
<evidence type="ECO:0000256" key="5">
    <source>
        <dbReference type="ARBA" id="ARBA00022622"/>
    </source>
</evidence>
<dbReference type="Gene3D" id="3.20.20.80">
    <property type="entry name" value="Glycosidases"/>
    <property type="match status" value="1"/>
</dbReference>
<dbReference type="AlphaFoldDB" id="A0A4Z1P549"/>
<keyword evidence="15" id="KW-0732">Signal</keyword>
<dbReference type="PANTHER" id="PTHR45708:SF47">
    <property type="entry name" value="ENDOCHITINASE A"/>
    <property type="match status" value="1"/>
</dbReference>
<sequence>MHFTTSVAIVLAVASSALALPTVSSAGNSIVAYWGQGDTNIPLSDVCSNPNVDIVVLSFVNIFPDQSPSGWPGTNFGSSCGGQTISKPDGTATQLLDGAHCGTMIPDIAACRAAGKKLLLSIAGGYPTDQWLHSDISAISFAQFLVGAFGAPTASWTAANGPRPIGNSWVDGFDFDIESNFPVAPVFDGQSYSDAATRGYATMANTLHDLGYLTSAAPQCARPDVHLGPALNSGWFDYVFVQFYNTAGCSAMDFIQGKPDSFNFNDWTSASYVNPNTKVYIGLPASTASANSGFYLTPTQVHTLLSSFVSTSNFGGIMLWEATASARNLICGNDYACQLNFICGVVYIFIDHDHVVQFLQLICHVDIIIYPYIAHNYVLVVRSSRYFELNIVHLCFTNDYIIVIEFLCYFELIFKLLKYLKLISELL</sequence>
<dbReference type="SUPFAM" id="SSF51445">
    <property type="entry name" value="(Trans)glycosidases"/>
    <property type="match status" value="1"/>
</dbReference>
<comment type="catalytic activity">
    <reaction evidence="1">
        <text>Random endo-hydrolysis of N-acetyl-beta-D-glucosaminide (1-&gt;4)-beta-linkages in chitin and chitodextrins.</text>
        <dbReference type="EC" id="3.2.1.14"/>
    </reaction>
</comment>
<name>A0A4Z1P549_9PEZI</name>
<dbReference type="GO" id="GO:0005886">
    <property type="term" value="C:plasma membrane"/>
    <property type="evidence" value="ECO:0007669"/>
    <property type="project" value="UniProtKB-SubCell"/>
</dbReference>
<feature type="signal peptide" evidence="15">
    <location>
        <begin position="1"/>
        <end position="19"/>
    </location>
</feature>
<dbReference type="InterPro" id="IPR001579">
    <property type="entry name" value="Glyco_hydro_18_chit_AS"/>
</dbReference>
<keyword evidence="9" id="KW-0119">Carbohydrate metabolism</keyword>
<keyword evidence="5" id="KW-0325">Glycoprotein</keyword>
<dbReference type="InterPro" id="IPR001223">
    <property type="entry name" value="Glyco_hydro18_cat"/>
</dbReference>
<accession>A0A4Z1P549</accession>
<evidence type="ECO:0000256" key="1">
    <source>
        <dbReference type="ARBA" id="ARBA00000822"/>
    </source>
</evidence>
<evidence type="ECO:0000256" key="8">
    <source>
        <dbReference type="ARBA" id="ARBA00023136"/>
    </source>
</evidence>
<evidence type="ECO:0000256" key="13">
    <source>
        <dbReference type="RuleBase" id="RU000489"/>
    </source>
</evidence>
<proteinExistence type="inferred from homology"/>
<evidence type="ECO:0000256" key="4">
    <source>
        <dbReference type="ARBA" id="ARBA00022475"/>
    </source>
</evidence>
<evidence type="ECO:0000256" key="6">
    <source>
        <dbReference type="ARBA" id="ARBA00022801"/>
    </source>
</evidence>
<protein>
    <recommendedName>
        <fullName evidence="3">chitinase</fullName>
        <ecNumber evidence="3">3.2.1.14</ecNumber>
    </recommendedName>
</protein>
<comment type="similarity">
    <text evidence="14">Belongs to the glycosyl hydrolase 18 family.</text>
</comment>
<evidence type="ECO:0000256" key="7">
    <source>
        <dbReference type="ARBA" id="ARBA00023024"/>
    </source>
</evidence>
<feature type="domain" description="GH18" evidence="16">
    <location>
        <begin position="28"/>
        <end position="346"/>
    </location>
</feature>
<keyword evidence="8" id="KW-0472">Membrane</keyword>
<feature type="chain" id="PRO_5021258475" description="chitinase" evidence="15">
    <location>
        <begin position="20"/>
        <end position="427"/>
    </location>
</feature>
<keyword evidence="4" id="KW-1003">Cell membrane</keyword>
<evidence type="ECO:0000256" key="9">
    <source>
        <dbReference type="ARBA" id="ARBA00023277"/>
    </source>
</evidence>
<evidence type="ECO:0000256" key="10">
    <source>
        <dbReference type="ARBA" id="ARBA00023288"/>
    </source>
</evidence>
<organism evidence="17 18">
    <name type="scientific">Venturia nashicola</name>
    <dbReference type="NCBI Taxonomy" id="86259"/>
    <lineage>
        <taxon>Eukaryota</taxon>
        <taxon>Fungi</taxon>
        <taxon>Dikarya</taxon>
        <taxon>Ascomycota</taxon>
        <taxon>Pezizomycotina</taxon>
        <taxon>Dothideomycetes</taxon>
        <taxon>Pleosporomycetidae</taxon>
        <taxon>Venturiales</taxon>
        <taxon>Venturiaceae</taxon>
        <taxon>Venturia</taxon>
    </lineage>
</organism>
<keyword evidence="5" id="KW-0336">GPI-anchor</keyword>
<dbReference type="Pfam" id="PF00704">
    <property type="entry name" value="Glyco_hydro_18"/>
    <property type="match status" value="1"/>
</dbReference>
<keyword evidence="18" id="KW-1185">Reference proteome</keyword>
<keyword evidence="12" id="KW-0624">Polysaccharide degradation</keyword>
<keyword evidence="10" id="KW-0449">Lipoprotein</keyword>
<dbReference type="EMBL" id="SNSC02000017">
    <property type="protein sequence ID" value="TID16946.1"/>
    <property type="molecule type" value="Genomic_DNA"/>
</dbReference>
<keyword evidence="7" id="KW-0146">Chitin degradation</keyword>
<reference evidence="17 18" key="1">
    <citation type="submission" date="2019-04" db="EMBL/GenBank/DDBJ databases">
        <title>High contiguity whole genome sequence and gene annotation resource for two Venturia nashicola isolates.</title>
        <authorList>
            <person name="Prokchorchik M."/>
            <person name="Won K."/>
            <person name="Lee Y."/>
            <person name="Choi E.D."/>
            <person name="Segonzac C."/>
            <person name="Sohn K.H."/>
        </authorList>
    </citation>
    <scope>NUCLEOTIDE SEQUENCE [LARGE SCALE GENOMIC DNA]</scope>
    <source>
        <strain evidence="17 18">PRI2</strain>
    </source>
</reference>
<dbReference type="Proteomes" id="UP000298493">
    <property type="component" value="Unassembled WGS sequence"/>
</dbReference>
<dbReference type="EC" id="3.2.1.14" evidence="3"/>
<dbReference type="GO" id="GO:0008843">
    <property type="term" value="F:endochitinase activity"/>
    <property type="evidence" value="ECO:0007669"/>
    <property type="project" value="UniProtKB-EC"/>
</dbReference>
<dbReference type="InterPro" id="IPR017853">
    <property type="entry name" value="GH"/>
</dbReference>
<dbReference type="GO" id="GO:0006032">
    <property type="term" value="P:chitin catabolic process"/>
    <property type="evidence" value="ECO:0007669"/>
    <property type="project" value="UniProtKB-KW"/>
</dbReference>
<dbReference type="GO" id="GO:0000272">
    <property type="term" value="P:polysaccharide catabolic process"/>
    <property type="evidence" value="ECO:0007669"/>
    <property type="project" value="UniProtKB-KW"/>
</dbReference>
<evidence type="ECO:0000313" key="18">
    <source>
        <dbReference type="Proteomes" id="UP000298493"/>
    </source>
</evidence>
<evidence type="ECO:0000259" key="16">
    <source>
        <dbReference type="PROSITE" id="PS51910"/>
    </source>
</evidence>
<keyword evidence="6 13" id="KW-0378">Hydrolase</keyword>
<evidence type="ECO:0000256" key="14">
    <source>
        <dbReference type="RuleBase" id="RU004453"/>
    </source>
</evidence>
<comment type="caution">
    <text evidence="17">The sequence shown here is derived from an EMBL/GenBank/DDBJ whole genome shotgun (WGS) entry which is preliminary data.</text>
</comment>
<gene>
    <name evidence="17" type="ORF">E6O75_ATG09712</name>
</gene>
<comment type="subcellular location">
    <subcellularLocation>
        <location evidence="2">Cell membrane</location>
        <topology evidence="2">Lipid-anchor</topology>
        <topology evidence="2">GPI-anchor</topology>
    </subcellularLocation>
</comment>
<dbReference type="STRING" id="86259.A0A4Z1P549"/>
<evidence type="ECO:0000256" key="12">
    <source>
        <dbReference type="ARBA" id="ARBA00023326"/>
    </source>
</evidence>
<dbReference type="PROSITE" id="PS01095">
    <property type="entry name" value="GH18_1"/>
    <property type="match status" value="1"/>
</dbReference>
<dbReference type="GO" id="GO:0098552">
    <property type="term" value="C:side of membrane"/>
    <property type="evidence" value="ECO:0007669"/>
    <property type="project" value="UniProtKB-KW"/>
</dbReference>
<evidence type="ECO:0000256" key="11">
    <source>
        <dbReference type="ARBA" id="ARBA00023295"/>
    </source>
</evidence>
<evidence type="ECO:0000256" key="15">
    <source>
        <dbReference type="SAM" id="SignalP"/>
    </source>
</evidence>
<evidence type="ECO:0000313" key="17">
    <source>
        <dbReference type="EMBL" id="TID16946.1"/>
    </source>
</evidence>
<keyword evidence="11 13" id="KW-0326">Glycosidase</keyword>